<evidence type="ECO:0000313" key="13">
    <source>
        <dbReference type="Proteomes" id="UP000231263"/>
    </source>
</evidence>
<evidence type="ECO:0000256" key="8">
    <source>
        <dbReference type="ARBA" id="ARBA00023157"/>
    </source>
</evidence>
<comment type="subcellular location">
    <subcellularLocation>
        <location evidence="1">Membrane</location>
        <topology evidence="1">Multi-pass membrane protein</topology>
    </subcellularLocation>
</comment>
<comment type="caution">
    <text evidence="12">The sequence shown here is derived from an EMBL/GenBank/DDBJ whole genome shotgun (WGS) entry which is preliminary data.</text>
</comment>
<dbReference type="GO" id="GO:0016020">
    <property type="term" value="C:membrane"/>
    <property type="evidence" value="ECO:0007669"/>
    <property type="project" value="UniProtKB-SubCell"/>
</dbReference>
<feature type="transmembrane region" description="Helical" evidence="10">
    <location>
        <begin position="114"/>
        <end position="138"/>
    </location>
</feature>
<comment type="similarity">
    <text evidence="2">Belongs to the VKOR family.</text>
</comment>
<evidence type="ECO:0000256" key="5">
    <source>
        <dbReference type="ARBA" id="ARBA00022989"/>
    </source>
</evidence>
<feature type="transmembrane region" description="Helical" evidence="10">
    <location>
        <begin position="7"/>
        <end position="26"/>
    </location>
</feature>
<feature type="domain" description="Vitamin K epoxide reductase" evidence="11">
    <location>
        <begin position="4"/>
        <end position="139"/>
    </location>
</feature>
<protein>
    <recommendedName>
        <fullName evidence="11">Vitamin K epoxide reductase domain-containing protein</fullName>
    </recommendedName>
</protein>
<gene>
    <name evidence="12" type="ORF">CO173_02420</name>
</gene>
<dbReference type="Gene3D" id="1.20.1440.130">
    <property type="entry name" value="VKOR domain"/>
    <property type="match status" value="1"/>
</dbReference>
<dbReference type="CDD" id="cd12916">
    <property type="entry name" value="VKOR_1"/>
    <property type="match status" value="1"/>
</dbReference>
<dbReference type="Proteomes" id="UP000231263">
    <property type="component" value="Unassembled WGS sequence"/>
</dbReference>
<dbReference type="GO" id="GO:0048038">
    <property type="term" value="F:quinone binding"/>
    <property type="evidence" value="ECO:0007669"/>
    <property type="project" value="UniProtKB-KW"/>
</dbReference>
<feature type="transmembrane region" description="Helical" evidence="10">
    <location>
        <begin position="57"/>
        <end position="75"/>
    </location>
</feature>
<evidence type="ECO:0000256" key="7">
    <source>
        <dbReference type="ARBA" id="ARBA00023136"/>
    </source>
</evidence>
<keyword evidence="6" id="KW-0560">Oxidoreductase</keyword>
<name>A0A2M7XFD5_9BACT</name>
<evidence type="ECO:0000256" key="10">
    <source>
        <dbReference type="SAM" id="Phobius"/>
    </source>
</evidence>
<accession>A0A2M7XFD5</accession>
<dbReference type="PANTHER" id="PTHR34573">
    <property type="entry name" value="VKC DOMAIN-CONTAINING PROTEIN"/>
    <property type="match status" value="1"/>
</dbReference>
<proteinExistence type="inferred from homology"/>
<keyword evidence="7 10" id="KW-0472">Membrane</keyword>
<dbReference type="EMBL" id="PFWT01000009">
    <property type="protein sequence ID" value="PJA46600.1"/>
    <property type="molecule type" value="Genomic_DNA"/>
</dbReference>
<evidence type="ECO:0000256" key="6">
    <source>
        <dbReference type="ARBA" id="ARBA00023002"/>
    </source>
</evidence>
<evidence type="ECO:0000256" key="1">
    <source>
        <dbReference type="ARBA" id="ARBA00004141"/>
    </source>
</evidence>
<evidence type="ECO:0000259" key="11">
    <source>
        <dbReference type="SMART" id="SM00756"/>
    </source>
</evidence>
<evidence type="ECO:0000256" key="2">
    <source>
        <dbReference type="ARBA" id="ARBA00006214"/>
    </source>
</evidence>
<keyword evidence="4" id="KW-0874">Quinone</keyword>
<feature type="transmembrane region" description="Helical" evidence="10">
    <location>
        <begin position="87"/>
        <end position="108"/>
    </location>
</feature>
<dbReference type="SMART" id="SM00756">
    <property type="entry name" value="VKc"/>
    <property type="match status" value="1"/>
</dbReference>
<dbReference type="InterPro" id="IPR038354">
    <property type="entry name" value="VKOR_sf"/>
</dbReference>
<keyword evidence="5 10" id="KW-1133">Transmembrane helix</keyword>
<sequence length="148" mass="16330">MDTRKKLFGTILGFSGTGLLASVYSVKTHYEGGDHAICSFNEVFNCDVVNHSAYSEFFGIPVALIGIAGYVFIMASIMQYKTSKNTLLMNLISLAVILGAVFSAYLTYIEAYVLYTWCIICITSAISMFVVMSASLWLRQIDEKNNTA</sequence>
<evidence type="ECO:0000256" key="4">
    <source>
        <dbReference type="ARBA" id="ARBA00022719"/>
    </source>
</evidence>
<organism evidence="12 13">
    <name type="scientific">Candidatus Uhrbacteria bacterium CG_4_9_14_3_um_filter_41_35</name>
    <dbReference type="NCBI Taxonomy" id="1975034"/>
    <lineage>
        <taxon>Bacteria</taxon>
        <taxon>Candidatus Uhriibacteriota</taxon>
    </lineage>
</organism>
<dbReference type="Pfam" id="PF07884">
    <property type="entry name" value="VKOR"/>
    <property type="match status" value="1"/>
</dbReference>
<keyword evidence="9" id="KW-0676">Redox-active center</keyword>
<dbReference type="PANTHER" id="PTHR34573:SF1">
    <property type="entry name" value="VITAMIN K EPOXIDE REDUCTASE DOMAIN-CONTAINING PROTEIN"/>
    <property type="match status" value="1"/>
</dbReference>
<keyword evidence="8" id="KW-1015">Disulfide bond</keyword>
<dbReference type="GO" id="GO:0016491">
    <property type="term" value="F:oxidoreductase activity"/>
    <property type="evidence" value="ECO:0007669"/>
    <property type="project" value="UniProtKB-KW"/>
</dbReference>
<dbReference type="AlphaFoldDB" id="A0A2M7XFD5"/>
<keyword evidence="3 10" id="KW-0812">Transmembrane</keyword>
<reference evidence="13" key="1">
    <citation type="submission" date="2017-09" db="EMBL/GenBank/DDBJ databases">
        <title>Depth-based differentiation of microbial function through sediment-hosted aquifers and enrichment of novel symbionts in the deep terrestrial subsurface.</title>
        <authorList>
            <person name="Probst A.J."/>
            <person name="Ladd B."/>
            <person name="Jarett J.K."/>
            <person name="Geller-Mcgrath D.E."/>
            <person name="Sieber C.M.K."/>
            <person name="Emerson J.B."/>
            <person name="Anantharaman K."/>
            <person name="Thomas B.C."/>
            <person name="Malmstrom R."/>
            <person name="Stieglmeier M."/>
            <person name="Klingl A."/>
            <person name="Woyke T."/>
            <person name="Ryan C.M."/>
            <person name="Banfield J.F."/>
        </authorList>
    </citation>
    <scope>NUCLEOTIDE SEQUENCE [LARGE SCALE GENOMIC DNA]</scope>
</reference>
<evidence type="ECO:0000313" key="12">
    <source>
        <dbReference type="EMBL" id="PJA46600.1"/>
    </source>
</evidence>
<dbReference type="InterPro" id="IPR012932">
    <property type="entry name" value="VKOR"/>
</dbReference>
<evidence type="ECO:0000256" key="3">
    <source>
        <dbReference type="ARBA" id="ARBA00022692"/>
    </source>
</evidence>
<evidence type="ECO:0000256" key="9">
    <source>
        <dbReference type="ARBA" id="ARBA00023284"/>
    </source>
</evidence>
<dbReference type="InterPro" id="IPR044698">
    <property type="entry name" value="VKOR/LTO1"/>
</dbReference>